<dbReference type="AlphaFoldDB" id="A0A4R1HJF7"/>
<dbReference type="OrthoDB" id="9810734at2"/>
<dbReference type="PRINTS" id="PR00081">
    <property type="entry name" value="GDHRDH"/>
</dbReference>
<accession>A0A4R1HJF7</accession>
<organism evidence="4 5">
    <name type="scientific">Thiogranum longum</name>
    <dbReference type="NCBI Taxonomy" id="1537524"/>
    <lineage>
        <taxon>Bacteria</taxon>
        <taxon>Pseudomonadati</taxon>
        <taxon>Pseudomonadota</taxon>
        <taxon>Gammaproteobacteria</taxon>
        <taxon>Chromatiales</taxon>
        <taxon>Ectothiorhodospiraceae</taxon>
        <taxon>Thiogranum</taxon>
    </lineage>
</organism>
<dbReference type="GO" id="GO:0016491">
    <property type="term" value="F:oxidoreductase activity"/>
    <property type="evidence" value="ECO:0007669"/>
    <property type="project" value="UniProtKB-KW"/>
</dbReference>
<keyword evidence="2" id="KW-0560">Oxidoreductase</keyword>
<dbReference type="RefSeq" id="WP_132971233.1">
    <property type="nucleotide sequence ID" value="NZ_SMFX01000001.1"/>
</dbReference>
<dbReference type="PANTHER" id="PTHR44169">
    <property type="entry name" value="NADPH-DEPENDENT 1-ACYLDIHYDROXYACETONE PHOSPHATE REDUCTASE"/>
    <property type="match status" value="1"/>
</dbReference>
<comment type="caution">
    <text evidence="4">The sequence shown here is derived from an EMBL/GenBank/DDBJ whole genome shotgun (WGS) entry which is preliminary data.</text>
</comment>
<dbReference type="Pfam" id="PF00106">
    <property type="entry name" value="adh_short"/>
    <property type="match status" value="1"/>
</dbReference>
<reference evidence="4 5" key="1">
    <citation type="submission" date="2019-03" db="EMBL/GenBank/DDBJ databases">
        <title>Genomic Encyclopedia of Type Strains, Phase IV (KMG-IV): sequencing the most valuable type-strain genomes for metagenomic binning, comparative biology and taxonomic classification.</title>
        <authorList>
            <person name="Goeker M."/>
        </authorList>
    </citation>
    <scope>NUCLEOTIDE SEQUENCE [LARGE SCALE GENOMIC DNA]</scope>
    <source>
        <strain evidence="4 5">DSM 19610</strain>
    </source>
</reference>
<evidence type="ECO:0000256" key="3">
    <source>
        <dbReference type="RuleBase" id="RU000363"/>
    </source>
</evidence>
<protein>
    <submittedName>
        <fullName evidence="4">Short-subunit dehydrogenase</fullName>
    </submittedName>
</protein>
<dbReference type="PROSITE" id="PS00061">
    <property type="entry name" value="ADH_SHORT"/>
    <property type="match status" value="1"/>
</dbReference>
<sequence length="291" mass="32461">MTELSSRERSVLITGCSSGIGYCAAHTLHKCGYRVIASARNMNDVMRLQQEGLDCIQLDLDDTTSIAAAVDEVEARTGRHLYALFNNAGFGQPGAVEDLPRDVLRAQFETNVFGTLELTNRILPWMREAGEGRIIQNSSVLGFVSLAYRGAYNASKYALEGLYDTLRLELAGSNIFPVLIEPGPITSRFRENAFAAYQRNIDTVHSVHREAYLATERRLEQKGPAVPFTLPPEAVVDKLLKALSSPRPKGRYYVTFPTYLFGTLKRFLTTRGLDRVLLKVSRNEQGQKPRT</sequence>
<gene>
    <name evidence="4" type="ORF">DFR30_0580</name>
</gene>
<proteinExistence type="inferred from homology"/>
<dbReference type="Proteomes" id="UP000295707">
    <property type="component" value="Unassembled WGS sequence"/>
</dbReference>
<evidence type="ECO:0000256" key="1">
    <source>
        <dbReference type="ARBA" id="ARBA00006484"/>
    </source>
</evidence>
<dbReference type="InterPro" id="IPR002347">
    <property type="entry name" value="SDR_fam"/>
</dbReference>
<dbReference type="PRINTS" id="PR00080">
    <property type="entry name" value="SDRFAMILY"/>
</dbReference>
<dbReference type="SUPFAM" id="SSF51735">
    <property type="entry name" value="NAD(P)-binding Rossmann-fold domains"/>
    <property type="match status" value="1"/>
</dbReference>
<dbReference type="InterPro" id="IPR020904">
    <property type="entry name" value="Sc_DH/Rdtase_CS"/>
</dbReference>
<dbReference type="PANTHER" id="PTHR44169:SF6">
    <property type="entry name" value="NADPH-DEPENDENT 1-ACYLDIHYDROXYACETONE PHOSPHATE REDUCTASE"/>
    <property type="match status" value="1"/>
</dbReference>
<evidence type="ECO:0000313" key="4">
    <source>
        <dbReference type="EMBL" id="TCK17352.1"/>
    </source>
</evidence>
<keyword evidence="5" id="KW-1185">Reference proteome</keyword>
<evidence type="ECO:0000313" key="5">
    <source>
        <dbReference type="Proteomes" id="UP000295707"/>
    </source>
</evidence>
<dbReference type="Gene3D" id="3.40.50.720">
    <property type="entry name" value="NAD(P)-binding Rossmann-like Domain"/>
    <property type="match status" value="1"/>
</dbReference>
<comment type="similarity">
    <text evidence="1 3">Belongs to the short-chain dehydrogenases/reductases (SDR) family.</text>
</comment>
<dbReference type="EMBL" id="SMFX01000001">
    <property type="protein sequence ID" value="TCK17352.1"/>
    <property type="molecule type" value="Genomic_DNA"/>
</dbReference>
<name>A0A4R1HJF7_9GAMM</name>
<evidence type="ECO:0000256" key="2">
    <source>
        <dbReference type="ARBA" id="ARBA00023002"/>
    </source>
</evidence>
<dbReference type="InterPro" id="IPR036291">
    <property type="entry name" value="NAD(P)-bd_dom_sf"/>
</dbReference>
<dbReference type="CDD" id="cd05374">
    <property type="entry name" value="17beta-HSD-like_SDR_c"/>
    <property type="match status" value="1"/>
</dbReference>